<organism evidence="1 2">
    <name type="scientific">Ophiocordyceps sinensis (strain Co18 / CGMCC 3.14243)</name>
    <name type="common">Yarsagumba caterpillar fungus</name>
    <name type="synonym">Hirsutella sinensis</name>
    <dbReference type="NCBI Taxonomy" id="911162"/>
    <lineage>
        <taxon>Eukaryota</taxon>
        <taxon>Fungi</taxon>
        <taxon>Dikarya</taxon>
        <taxon>Ascomycota</taxon>
        <taxon>Pezizomycotina</taxon>
        <taxon>Sordariomycetes</taxon>
        <taxon>Hypocreomycetidae</taxon>
        <taxon>Hypocreales</taxon>
        <taxon>Ophiocordycipitaceae</taxon>
        <taxon>Ophiocordyceps</taxon>
    </lineage>
</organism>
<dbReference type="Proteomes" id="UP000019374">
    <property type="component" value="Unassembled WGS sequence"/>
</dbReference>
<reference evidence="1 2" key="1">
    <citation type="journal article" date="2013" name="Chin. Sci. Bull.">
        <title>Genome survey uncovers the secrets of sex and lifestyle in caterpillar fungus.</title>
        <authorList>
            <person name="Hu X."/>
            <person name="Zhang Y."/>
            <person name="Xiao G."/>
            <person name="Zheng P."/>
            <person name="Xia Y."/>
            <person name="Zhang X."/>
            <person name="St Leger R.J."/>
            <person name="Liu X."/>
            <person name="Wang C."/>
        </authorList>
    </citation>
    <scope>NUCLEOTIDE SEQUENCE [LARGE SCALE GENOMIC DNA]</scope>
    <source>
        <strain evidence="2">Co18 / CGMCC 3.14243</strain>
        <tissue evidence="1">Fruit-body</tissue>
    </source>
</reference>
<dbReference type="HOGENOM" id="CLU_2498448_0_0_1"/>
<evidence type="ECO:0000313" key="2">
    <source>
        <dbReference type="Proteomes" id="UP000019374"/>
    </source>
</evidence>
<protein>
    <submittedName>
        <fullName evidence="1">Uncharacterized protein</fullName>
    </submittedName>
</protein>
<sequence length="86" mass="9703">MTSSKARFSRGRRFYYDGRQISYVDVFLRAQIHDPDGLDLYDALTQREKLQLDDVTGTRAQGPDARIGAEAEDVGDVDHGVLLHHV</sequence>
<dbReference type="EMBL" id="KE659084">
    <property type="protein sequence ID" value="EQK97479.1"/>
    <property type="molecule type" value="Genomic_DNA"/>
</dbReference>
<evidence type="ECO:0000313" key="1">
    <source>
        <dbReference type="EMBL" id="EQK97479.1"/>
    </source>
</evidence>
<dbReference type="AlphaFoldDB" id="T4ZWK2"/>
<gene>
    <name evidence="1" type="ORF">OCS_06809</name>
</gene>
<accession>T4ZWK2</accession>
<name>T4ZWK2_OPHSC</name>
<proteinExistence type="predicted"/>